<organism evidence="2 3">
    <name type="scientific">Vibrio europaeus</name>
    <dbReference type="NCBI Taxonomy" id="300876"/>
    <lineage>
        <taxon>Bacteria</taxon>
        <taxon>Pseudomonadati</taxon>
        <taxon>Pseudomonadota</taxon>
        <taxon>Gammaproteobacteria</taxon>
        <taxon>Vibrionales</taxon>
        <taxon>Vibrionaceae</taxon>
        <taxon>Vibrio</taxon>
        <taxon>Vibrio oreintalis group</taxon>
    </lineage>
</organism>
<accession>A0A178JH08</accession>
<dbReference type="Proteomes" id="UP001150001">
    <property type="component" value="Unassembled WGS sequence"/>
</dbReference>
<evidence type="ECO:0000313" key="4">
    <source>
        <dbReference type="Proteomes" id="UP001150001"/>
    </source>
</evidence>
<dbReference type="EMBL" id="JAPFIT010000018">
    <property type="protein sequence ID" value="MDC5741426.1"/>
    <property type="molecule type" value="Genomic_DNA"/>
</dbReference>
<comment type="caution">
    <text evidence="2">The sequence shown here is derived from an EMBL/GenBank/DDBJ whole genome shotgun (WGS) entry which is preliminary data.</text>
</comment>
<sequence length="181" mass="20459">MNIYIWREFGILKSVNATDSTLYITSSCGTTLKMSLRKYKQQGLLVKKKAEAMLGSQVIVRTSQNTAQWSTSEWFSELKTSSDVNNQKVTEPQKRNHNEQCLSCEGKGFYLFCGGTRKQTCSNCGGSGVRAEALNSKANGWFRNQKVESEPTERDVQLKDYSRSYVEGDLGHINTKFWNGK</sequence>
<reference evidence="2 3" key="1">
    <citation type="submission" date="2016-03" db="EMBL/GenBank/DDBJ databases">
        <title>Draft genome sequence of the Vibrio tubiashii subs. europaeus.</title>
        <authorList>
            <person name="Spinard E."/>
            <person name="Dubert J."/>
            <person name="Nelson D.R."/>
            <person name="Barja J.L."/>
        </authorList>
    </citation>
    <scope>NUCLEOTIDE SEQUENCE [LARGE SCALE GENOMIC DNA]</scope>
    <source>
        <strain evidence="3">PP-638</strain>
        <strain evidence="2">PP2-638</strain>
    </source>
</reference>
<protein>
    <submittedName>
        <fullName evidence="2">Uncharacterized protein</fullName>
    </submittedName>
</protein>
<dbReference type="Proteomes" id="UP000094761">
    <property type="component" value="Unassembled WGS sequence"/>
</dbReference>
<keyword evidence="4" id="KW-1185">Reference proteome</keyword>
<reference evidence="1" key="2">
    <citation type="submission" date="2022-11" db="EMBL/GenBank/DDBJ databases">
        <title>Role of the vibriolysin VemA secreted by the emergent pathogen Vibrio europaeus in the colonization of Manila clam mucus.</title>
        <authorList>
            <person name="Martinez C."/>
            <person name="Rodriguez S."/>
            <person name="Vences A."/>
            <person name="Barja J.L."/>
            <person name="Toranzo A.E."/>
            <person name="Dubert J."/>
        </authorList>
    </citation>
    <scope>NUCLEOTIDE SEQUENCE</scope>
    <source>
        <strain evidence="1">3454</strain>
    </source>
</reference>
<gene>
    <name evidence="2" type="ORF">AZ468_06940</name>
    <name evidence="1" type="ORF">OPW20_15250</name>
</gene>
<dbReference type="AlphaFoldDB" id="A0A178JH08"/>
<dbReference type="RefSeq" id="WP_069666743.1">
    <property type="nucleotide sequence ID" value="NZ_JAPFIM010000026.1"/>
</dbReference>
<evidence type="ECO:0000313" key="2">
    <source>
        <dbReference type="EMBL" id="OAN00858.1"/>
    </source>
</evidence>
<proteinExistence type="predicted"/>
<dbReference type="EMBL" id="LUAX01000001">
    <property type="protein sequence ID" value="OAN00858.1"/>
    <property type="molecule type" value="Genomic_DNA"/>
</dbReference>
<name>A0A178JH08_9VIBR</name>
<evidence type="ECO:0000313" key="3">
    <source>
        <dbReference type="Proteomes" id="UP000094761"/>
    </source>
</evidence>
<dbReference type="GeneID" id="78079008"/>
<evidence type="ECO:0000313" key="1">
    <source>
        <dbReference type="EMBL" id="MDC5741426.1"/>
    </source>
</evidence>